<sequence>MLTGPGRCRRRPGGAVRCLVSACLLSLLLYLPEARASYQPQSGECKGKGKECSETRAKKALAVTEKQNKMAFGTLVEAAGCCVRGLQGKLSLTETSSIFR</sequence>
<name>A0ABU7ETW9_9TELE</name>
<evidence type="ECO:0000313" key="2">
    <source>
        <dbReference type="EMBL" id="MED6290236.1"/>
    </source>
</evidence>
<gene>
    <name evidence="2" type="ORF">CHARACLAT_011025</name>
</gene>
<reference evidence="2 3" key="1">
    <citation type="submission" date="2021-06" db="EMBL/GenBank/DDBJ databases">
        <authorList>
            <person name="Palmer J.M."/>
        </authorList>
    </citation>
    <scope>NUCLEOTIDE SEQUENCE [LARGE SCALE GENOMIC DNA]</scope>
    <source>
        <strain evidence="2 3">CL_MEX2019</strain>
        <tissue evidence="2">Muscle</tissue>
    </source>
</reference>
<accession>A0ABU7ETW9</accession>
<evidence type="ECO:0000256" key="1">
    <source>
        <dbReference type="SAM" id="SignalP"/>
    </source>
</evidence>
<feature type="signal peptide" evidence="1">
    <location>
        <begin position="1"/>
        <end position="36"/>
    </location>
</feature>
<comment type="caution">
    <text evidence="2">The sequence shown here is derived from an EMBL/GenBank/DDBJ whole genome shotgun (WGS) entry which is preliminary data.</text>
</comment>
<organism evidence="2 3">
    <name type="scientific">Characodon lateralis</name>
    <dbReference type="NCBI Taxonomy" id="208331"/>
    <lineage>
        <taxon>Eukaryota</taxon>
        <taxon>Metazoa</taxon>
        <taxon>Chordata</taxon>
        <taxon>Craniata</taxon>
        <taxon>Vertebrata</taxon>
        <taxon>Euteleostomi</taxon>
        <taxon>Actinopterygii</taxon>
        <taxon>Neopterygii</taxon>
        <taxon>Teleostei</taxon>
        <taxon>Neoteleostei</taxon>
        <taxon>Acanthomorphata</taxon>
        <taxon>Ovalentaria</taxon>
        <taxon>Atherinomorphae</taxon>
        <taxon>Cyprinodontiformes</taxon>
        <taxon>Goodeidae</taxon>
        <taxon>Characodon</taxon>
    </lineage>
</organism>
<feature type="chain" id="PRO_5046669346" evidence="1">
    <location>
        <begin position="37"/>
        <end position="100"/>
    </location>
</feature>
<dbReference type="EMBL" id="JAHUTJ010066297">
    <property type="protein sequence ID" value="MED6290236.1"/>
    <property type="molecule type" value="Genomic_DNA"/>
</dbReference>
<dbReference type="Proteomes" id="UP001352852">
    <property type="component" value="Unassembled WGS sequence"/>
</dbReference>
<keyword evidence="1" id="KW-0732">Signal</keyword>
<protein>
    <submittedName>
        <fullName evidence="2">Uncharacterized protein</fullName>
    </submittedName>
</protein>
<proteinExistence type="predicted"/>
<keyword evidence="3" id="KW-1185">Reference proteome</keyword>
<evidence type="ECO:0000313" key="3">
    <source>
        <dbReference type="Proteomes" id="UP001352852"/>
    </source>
</evidence>